<name>A0ABD3NNZ5_9STRA</name>
<accession>A0ABD3NNZ5</accession>
<dbReference type="InterPro" id="IPR036875">
    <property type="entry name" value="Znf_CCHC_sf"/>
</dbReference>
<evidence type="ECO:0000313" key="8">
    <source>
        <dbReference type="Proteomes" id="UP001530400"/>
    </source>
</evidence>
<evidence type="ECO:0000256" key="2">
    <source>
        <dbReference type="ARBA" id="ARBA00022771"/>
    </source>
</evidence>
<keyword evidence="1 4" id="KW-0479">Metal-binding</keyword>
<evidence type="ECO:0000256" key="3">
    <source>
        <dbReference type="ARBA" id="ARBA00022833"/>
    </source>
</evidence>
<dbReference type="InterPro" id="IPR036855">
    <property type="entry name" value="Znf_CCCH_sf"/>
</dbReference>
<proteinExistence type="predicted"/>
<feature type="zinc finger region" description="C3H1-type" evidence="4">
    <location>
        <begin position="155"/>
        <end position="183"/>
    </location>
</feature>
<feature type="region of interest" description="Disordered" evidence="5">
    <location>
        <begin position="187"/>
        <end position="241"/>
    </location>
</feature>
<feature type="region of interest" description="Disordered" evidence="5">
    <location>
        <begin position="134"/>
        <end position="156"/>
    </location>
</feature>
<evidence type="ECO:0000256" key="1">
    <source>
        <dbReference type="ARBA" id="ARBA00022723"/>
    </source>
</evidence>
<feature type="compositionally biased region" description="Acidic residues" evidence="5">
    <location>
        <begin position="231"/>
        <end position="241"/>
    </location>
</feature>
<protein>
    <recommendedName>
        <fullName evidence="6">C3H1-type domain-containing protein</fullName>
    </recommendedName>
</protein>
<dbReference type="Pfam" id="PF00642">
    <property type="entry name" value="zf-CCCH"/>
    <property type="match status" value="1"/>
</dbReference>
<evidence type="ECO:0000313" key="7">
    <source>
        <dbReference type="EMBL" id="KAL3776421.1"/>
    </source>
</evidence>
<feature type="region of interest" description="Disordered" evidence="5">
    <location>
        <begin position="37"/>
        <end position="67"/>
    </location>
</feature>
<sequence>MDATEDNSKKRKVDSVPPEGYVCRLCSVPGHWIQVCPTKKTGSKKKKSDHVPVPGKDPSQEDIDKARELQKIPPPKCFCGLPSRLNKVKKSKEGGEKSRAIGKYFFFCSKPRGDETQCRFARSVDLEINKQKAREGAIKAAKQRLNDTKPKKEATKPKQICKFFAKKGECKKGKKCEFSHDVQSNKVIKDLNDATIQDEDDNEDESSSSSSSSDDNSNSEGEADKKNSESSSEDDSDSDSS</sequence>
<keyword evidence="2 4" id="KW-0863">Zinc-finger</keyword>
<dbReference type="InterPro" id="IPR000571">
    <property type="entry name" value="Znf_CCCH"/>
</dbReference>
<feature type="compositionally biased region" description="Low complexity" evidence="5">
    <location>
        <begin position="207"/>
        <end position="220"/>
    </location>
</feature>
<dbReference type="SUPFAM" id="SSF90229">
    <property type="entry name" value="CCCH zinc finger"/>
    <property type="match status" value="1"/>
</dbReference>
<dbReference type="AlphaFoldDB" id="A0ABD3NNZ5"/>
<dbReference type="Proteomes" id="UP001530400">
    <property type="component" value="Unassembled WGS sequence"/>
</dbReference>
<dbReference type="SUPFAM" id="SSF57756">
    <property type="entry name" value="Retrovirus zinc finger-like domains"/>
    <property type="match status" value="1"/>
</dbReference>
<dbReference type="SMART" id="SM00356">
    <property type="entry name" value="ZnF_C3H1"/>
    <property type="match status" value="1"/>
</dbReference>
<dbReference type="PROSITE" id="PS50103">
    <property type="entry name" value="ZF_C3H1"/>
    <property type="match status" value="1"/>
</dbReference>
<dbReference type="InterPro" id="IPR025829">
    <property type="entry name" value="Zn_knuckle_CX2CX3GHX4C"/>
</dbReference>
<feature type="compositionally biased region" description="Basic and acidic residues" evidence="5">
    <location>
        <begin position="58"/>
        <end position="67"/>
    </location>
</feature>
<dbReference type="Gene3D" id="4.10.60.10">
    <property type="entry name" value="Zinc finger, CCHC-type"/>
    <property type="match status" value="1"/>
</dbReference>
<feature type="compositionally biased region" description="Basic and acidic residues" evidence="5">
    <location>
        <begin position="144"/>
        <end position="156"/>
    </location>
</feature>
<dbReference type="Pfam" id="PF13696">
    <property type="entry name" value="zf-CCHC_2"/>
    <property type="match status" value="1"/>
</dbReference>
<gene>
    <name evidence="7" type="ORF">ACHAWO_007837</name>
</gene>
<reference evidence="7 8" key="1">
    <citation type="submission" date="2024-10" db="EMBL/GenBank/DDBJ databases">
        <title>Updated reference genomes for cyclostephanoid diatoms.</title>
        <authorList>
            <person name="Roberts W.R."/>
            <person name="Alverson A.J."/>
        </authorList>
    </citation>
    <scope>NUCLEOTIDE SEQUENCE [LARGE SCALE GENOMIC DNA]</scope>
    <source>
        <strain evidence="7 8">AJA010-31</strain>
    </source>
</reference>
<evidence type="ECO:0000256" key="4">
    <source>
        <dbReference type="PROSITE-ProRule" id="PRU00723"/>
    </source>
</evidence>
<dbReference type="EMBL" id="JALLPJ020001099">
    <property type="protein sequence ID" value="KAL3776421.1"/>
    <property type="molecule type" value="Genomic_DNA"/>
</dbReference>
<feature type="compositionally biased region" description="Acidic residues" evidence="5">
    <location>
        <begin position="196"/>
        <end position="206"/>
    </location>
</feature>
<keyword evidence="8" id="KW-1185">Reference proteome</keyword>
<dbReference type="Gene3D" id="4.10.1000.10">
    <property type="entry name" value="Zinc finger, CCCH-type"/>
    <property type="match status" value="1"/>
</dbReference>
<evidence type="ECO:0000256" key="5">
    <source>
        <dbReference type="SAM" id="MobiDB-lite"/>
    </source>
</evidence>
<evidence type="ECO:0000259" key="6">
    <source>
        <dbReference type="PROSITE" id="PS50103"/>
    </source>
</evidence>
<feature type="domain" description="C3H1-type" evidence="6">
    <location>
        <begin position="155"/>
        <end position="183"/>
    </location>
</feature>
<comment type="caution">
    <text evidence="7">The sequence shown here is derived from an EMBL/GenBank/DDBJ whole genome shotgun (WGS) entry which is preliminary data.</text>
</comment>
<dbReference type="GO" id="GO:0008270">
    <property type="term" value="F:zinc ion binding"/>
    <property type="evidence" value="ECO:0007669"/>
    <property type="project" value="UniProtKB-KW"/>
</dbReference>
<organism evidence="7 8">
    <name type="scientific">Cyclotella atomus</name>
    <dbReference type="NCBI Taxonomy" id="382360"/>
    <lineage>
        <taxon>Eukaryota</taxon>
        <taxon>Sar</taxon>
        <taxon>Stramenopiles</taxon>
        <taxon>Ochrophyta</taxon>
        <taxon>Bacillariophyta</taxon>
        <taxon>Coscinodiscophyceae</taxon>
        <taxon>Thalassiosirophycidae</taxon>
        <taxon>Stephanodiscales</taxon>
        <taxon>Stephanodiscaceae</taxon>
        <taxon>Cyclotella</taxon>
    </lineage>
</organism>
<keyword evidence="3 4" id="KW-0862">Zinc</keyword>